<feature type="transmembrane region" description="Helical" evidence="7">
    <location>
        <begin position="150"/>
        <end position="173"/>
    </location>
</feature>
<dbReference type="STRING" id="293826.Amet_1161"/>
<accession>A6TMF3</accession>
<sequence>MGNADVFTKSKTIDRLDSKKEFSLSHKLYRKYQKNRKSKFYHLSTIWGFGIFITLWSWWGTEFKMYSIISSLGSMFEFIFKDLLPPDLSVARSMISATMDTLYMSIVGVAISIVLSLIFAILSAKTTAPNVFIGEILKNIVSMIRSFPTIIFGIFLVATFGLGTFTGALALGVGGIGMLGKAYTESLEQIDPGQVEALKSVGASWFQIIGQAIMPQFKPSFIAWSLHQVDYNIRDSAILGMIGAGGLGMVLIGRIRLFQYSQAATAILLIFILIIIVEYITSKIREQLI</sequence>
<feature type="transmembrane region" description="Helical" evidence="7">
    <location>
        <begin position="263"/>
        <end position="281"/>
    </location>
</feature>
<dbReference type="eggNOG" id="COG3639">
    <property type="taxonomic scope" value="Bacteria"/>
</dbReference>
<dbReference type="Gene3D" id="1.10.3720.10">
    <property type="entry name" value="MetI-like"/>
    <property type="match status" value="1"/>
</dbReference>
<reference evidence="10" key="1">
    <citation type="journal article" date="2016" name="Genome Announc.">
        <title>Complete genome sequence of Alkaliphilus metalliredigens strain QYMF, an alkaliphilic and metal-reducing bacterium isolated from borax-contaminated leachate ponds.</title>
        <authorList>
            <person name="Hwang C."/>
            <person name="Copeland A."/>
            <person name="Lucas S."/>
            <person name="Lapidus A."/>
            <person name="Barry K."/>
            <person name="Detter J.C."/>
            <person name="Glavina Del Rio T."/>
            <person name="Hammon N."/>
            <person name="Israni S."/>
            <person name="Dalin E."/>
            <person name="Tice H."/>
            <person name="Pitluck S."/>
            <person name="Chertkov O."/>
            <person name="Brettin T."/>
            <person name="Bruce D."/>
            <person name="Han C."/>
            <person name="Schmutz J."/>
            <person name="Larimer F."/>
            <person name="Land M.L."/>
            <person name="Hauser L."/>
            <person name="Kyrpides N."/>
            <person name="Mikhailova N."/>
            <person name="Ye Q."/>
            <person name="Zhou J."/>
            <person name="Richardson P."/>
            <person name="Fields M.W."/>
        </authorList>
    </citation>
    <scope>NUCLEOTIDE SEQUENCE [LARGE SCALE GENOMIC DNA]</scope>
    <source>
        <strain evidence="10">QYMF</strain>
    </source>
</reference>
<dbReference type="KEGG" id="amt:Amet_1161"/>
<feature type="transmembrane region" description="Helical" evidence="7">
    <location>
        <begin position="40"/>
        <end position="59"/>
    </location>
</feature>
<dbReference type="Pfam" id="PF00528">
    <property type="entry name" value="BPD_transp_1"/>
    <property type="match status" value="1"/>
</dbReference>
<proteinExistence type="inferred from homology"/>
<dbReference type="PROSITE" id="PS50928">
    <property type="entry name" value="ABC_TM1"/>
    <property type="match status" value="1"/>
</dbReference>
<protein>
    <submittedName>
        <fullName evidence="9">Phosphonate ABC transporter, inner membrane subunit</fullName>
    </submittedName>
</protein>
<comment type="subcellular location">
    <subcellularLocation>
        <location evidence="1 7">Cell membrane</location>
        <topology evidence="1 7">Multi-pass membrane protein</topology>
    </subcellularLocation>
</comment>
<organism evidence="9 10">
    <name type="scientific">Alkaliphilus metalliredigens (strain QYMF)</name>
    <dbReference type="NCBI Taxonomy" id="293826"/>
    <lineage>
        <taxon>Bacteria</taxon>
        <taxon>Bacillati</taxon>
        <taxon>Bacillota</taxon>
        <taxon>Clostridia</taxon>
        <taxon>Peptostreptococcales</taxon>
        <taxon>Natronincolaceae</taxon>
        <taxon>Alkaliphilus</taxon>
    </lineage>
</organism>
<dbReference type="InterPro" id="IPR000515">
    <property type="entry name" value="MetI-like"/>
</dbReference>
<evidence type="ECO:0000313" key="10">
    <source>
        <dbReference type="Proteomes" id="UP000001572"/>
    </source>
</evidence>
<feature type="domain" description="ABC transmembrane type-1" evidence="8">
    <location>
        <begin position="98"/>
        <end position="281"/>
    </location>
</feature>
<dbReference type="PANTHER" id="PTHR30043">
    <property type="entry name" value="PHOSPHONATES TRANSPORT SYSTEM PERMEASE PROTEIN"/>
    <property type="match status" value="1"/>
</dbReference>
<dbReference type="GO" id="GO:0005886">
    <property type="term" value="C:plasma membrane"/>
    <property type="evidence" value="ECO:0007669"/>
    <property type="project" value="UniProtKB-SubCell"/>
</dbReference>
<evidence type="ECO:0000313" key="9">
    <source>
        <dbReference type="EMBL" id="ABR47371.1"/>
    </source>
</evidence>
<feature type="transmembrane region" description="Helical" evidence="7">
    <location>
        <begin position="101"/>
        <end position="122"/>
    </location>
</feature>
<dbReference type="EMBL" id="CP000724">
    <property type="protein sequence ID" value="ABR47371.1"/>
    <property type="molecule type" value="Genomic_DNA"/>
</dbReference>
<keyword evidence="2 7" id="KW-0813">Transport</keyword>
<evidence type="ECO:0000256" key="1">
    <source>
        <dbReference type="ARBA" id="ARBA00004651"/>
    </source>
</evidence>
<dbReference type="HOGENOM" id="CLU_064254_1_2_9"/>
<dbReference type="NCBIfam" id="TIGR01097">
    <property type="entry name" value="PhnE"/>
    <property type="match status" value="1"/>
</dbReference>
<feature type="transmembrane region" description="Helical" evidence="7">
    <location>
        <begin position="237"/>
        <end position="257"/>
    </location>
</feature>
<keyword evidence="5 7" id="KW-1133">Transmembrane helix</keyword>
<dbReference type="GO" id="GO:0015416">
    <property type="term" value="F:ABC-type phosphonate transporter activity"/>
    <property type="evidence" value="ECO:0007669"/>
    <property type="project" value="InterPro"/>
</dbReference>
<keyword evidence="10" id="KW-1185">Reference proteome</keyword>
<evidence type="ECO:0000256" key="2">
    <source>
        <dbReference type="ARBA" id="ARBA00022448"/>
    </source>
</evidence>
<evidence type="ECO:0000256" key="4">
    <source>
        <dbReference type="ARBA" id="ARBA00022692"/>
    </source>
</evidence>
<dbReference type="Proteomes" id="UP000001572">
    <property type="component" value="Chromosome"/>
</dbReference>
<gene>
    <name evidence="9" type="ordered locus">Amet_1161</name>
</gene>
<evidence type="ECO:0000256" key="3">
    <source>
        <dbReference type="ARBA" id="ARBA00022475"/>
    </source>
</evidence>
<dbReference type="PANTHER" id="PTHR30043:SF1">
    <property type="entry name" value="ABC TRANSPORT SYSTEM PERMEASE PROTEIN P69"/>
    <property type="match status" value="1"/>
</dbReference>
<evidence type="ECO:0000256" key="5">
    <source>
        <dbReference type="ARBA" id="ARBA00022989"/>
    </source>
</evidence>
<dbReference type="SUPFAM" id="SSF161098">
    <property type="entry name" value="MetI-like"/>
    <property type="match status" value="1"/>
</dbReference>
<dbReference type="CDD" id="cd06261">
    <property type="entry name" value="TM_PBP2"/>
    <property type="match status" value="1"/>
</dbReference>
<name>A6TMF3_ALKMQ</name>
<dbReference type="AlphaFoldDB" id="A6TMF3"/>
<evidence type="ECO:0000256" key="7">
    <source>
        <dbReference type="RuleBase" id="RU363032"/>
    </source>
</evidence>
<keyword evidence="4 7" id="KW-0812">Transmembrane</keyword>
<dbReference type="InterPro" id="IPR005769">
    <property type="entry name" value="PhnE/PtxC"/>
</dbReference>
<keyword evidence="3" id="KW-1003">Cell membrane</keyword>
<comment type="similarity">
    <text evidence="7">Belongs to the binding-protein-dependent transport system permease family.</text>
</comment>
<evidence type="ECO:0000256" key="6">
    <source>
        <dbReference type="ARBA" id="ARBA00023136"/>
    </source>
</evidence>
<evidence type="ECO:0000259" key="8">
    <source>
        <dbReference type="PROSITE" id="PS50928"/>
    </source>
</evidence>
<dbReference type="RefSeq" id="WP_012062412.1">
    <property type="nucleotide sequence ID" value="NC_009633.1"/>
</dbReference>
<dbReference type="InterPro" id="IPR035906">
    <property type="entry name" value="MetI-like_sf"/>
</dbReference>
<keyword evidence="6 7" id="KW-0472">Membrane</keyword>